<dbReference type="EMBL" id="JANIDV010000001">
    <property type="protein sequence ID" value="MCX5615680.1"/>
    <property type="molecule type" value="Genomic_DNA"/>
</dbReference>
<keyword evidence="4" id="KW-1185">Reference proteome</keyword>
<dbReference type="PANTHER" id="PTHR34039:SF1">
    <property type="entry name" value="UPF0102 PROTEIN YRAN"/>
    <property type="match status" value="1"/>
</dbReference>
<reference evidence="3" key="1">
    <citation type="submission" date="2022-07" db="EMBL/GenBank/DDBJ databases">
        <title>Bombella genomes.</title>
        <authorList>
            <person name="Harer L."/>
            <person name="Styblova S."/>
            <person name="Ehrmann M."/>
        </authorList>
    </citation>
    <scope>NUCLEOTIDE SEQUENCE</scope>
    <source>
        <strain evidence="3">TMW 2.2559</strain>
    </source>
</reference>
<organism evidence="3 4">
    <name type="scientific">Bombella dulcis</name>
    <dbReference type="NCBI Taxonomy" id="2967339"/>
    <lineage>
        <taxon>Bacteria</taxon>
        <taxon>Pseudomonadati</taxon>
        <taxon>Pseudomonadota</taxon>
        <taxon>Alphaproteobacteria</taxon>
        <taxon>Acetobacterales</taxon>
        <taxon>Acetobacteraceae</taxon>
        <taxon>Bombella</taxon>
    </lineage>
</organism>
<sequence>MPAKTPSAAPPLSRRKRGSLAYQAGKQAETLAAEFLSRQGYSCLGQRLRTPHGEIDLLMASEDWLLAIEVKQRATLADARQALSHRQGQRLLQAFAFIIETRPDWQRPNNRLDVLVIDGTGNIEQIEDALRLS</sequence>
<evidence type="ECO:0000313" key="4">
    <source>
        <dbReference type="Proteomes" id="UP001165633"/>
    </source>
</evidence>
<dbReference type="InterPro" id="IPR011335">
    <property type="entry name" value="Restrct_endonuc-II-like"/>
</dbReference>
<evidence type="ECO:0000313" key="3">
    <source>
        <dbReference type="EMBL" id="MCX5615680.1"/>
    </source>
</evidence>
<proteinExistence type="inferred from homology"/>
<gene>
    <name evidence="3" type="ORF">NQF87_01610</name>
</gene>
<dbReference type="PANTHER" id="PTHR34039">
    <property type="entry name" value="UPF0102 PROTEIN YRAN"/>
    <property type="match status" value="1"/>
</dbReference>
<name>A0ABT3W9B5_9PROT</name>
<dbReference type="HAMAP" id="MF_00048">
    <property type="entry name" value="UPF0102"/>
    <property type="match status" value="1"/>
</dbReference>
<protein>
    <recommendedName>
        <fullName evidence="2">UPF0102 protein NQF87_01610</fullName>
    </recommendedName>
</protein>
<evidence type="ECO:0000256" key="1">
    <source>
        <dbReference type="ARBA" id="ARBA00006738"/>
    </source>
</evidence>
<dbReference type="Pfam" id="PF02021">
    <property type="entry name" value="UPF0102"/>
    <property type="match status" value="1"/>
</dbReference>
<comment type="similarity">
    <text evidence="1 2">Belongs to the UPF0102 family.</text>
</comment>
<dbReference type="RefSeq" id="WP_266126673.1">
    <property type="nucleotide sequence ID" value="NZ_JANIDV010000001.1"/>
</dbReference>
<dbReference type="InterPro" id="IPR011856">
    <property type="entry name" value="tRNA_endonuc-like_dom_sf"/>
</dbReference>
<evidence type="ECO:0000256" key="2">
    <source>
        <dbReference type="HAMAP-Rule" id="MF_00048"/>
    </source>
</evidence>
<comment type="caution">
    <text evidence="3">The sequence shown here is derived from an EMBL/GenBank/DDBJ whole genome shotgun (WGS) entry which is preliminary data.</text>
</comment>
<dbReference type="SUPFAM" id="SSF52980">
    <property type="entry name" value="Restriction endonuclease-like"/>
    <property type="match status" value="1"/>
</dbReference>
<dbReference type="Proteomes" id="UP001165633">
    <property type="component" value="Unassembled WGS sequence"/>
</dbReference>
<dbReference type="Gene3D" id="3.40.1350.10">
    <property type="match status" value="1"/>
</dbReference>
<accession>A0ABT3W9B5</accession>
<dbReference type="InterPro" id="IPR003509">
    <property type="entry name" value="UPF0102_YraN-like"/>
</dbReference>